<name>A0A6N9T9G6_9HYPH</name>
<reference evidence="1 2" key="1">
    <citation type="submission" date="2020-01" db="EMBL/GenBank/DDBJ databases">
        <title>Jiella pacifica sp. nov.</title>
        <authorList>
            <person name="Xue Z."/>
            <person name="Zhu S."/>
            <person name="Chen J."/>
            <person name="Yang J."/>
        </authorList>
    </citation>
    <scope>NUCLEOTIDE SEQUENCE [LARGE SCALE GENOMIC DNA]</scope>
    <source>
        <strain evidence="1 2">40Bstr34</strain>
    </source>
</reference>
<proteinExistence type="predicted"/>
<evidence type="ECO:0008006" key="3">
    <source>
        <dbReference type="Google" id="ProtNLM"/>
    </source>
</evidence>
<dbReference type="EMBL" id="JAAAMG010000045">
    <property type="protein sequence ID" value="NDW07930.1"/>
    <property type="molecule type" value="Genomic_DNA"/>
</dbReference>
<evidence type="ECO:0000313" key="2">
    <source>
        <dbReference type="Proteomes" id="UP000469011"/>
    </source>
</evidence>
<accession>A0A6N9T9G6</accession>
<evidence type="ECO:0000313" key="1">
    <source>
        <dbReference type="EMBL" id="NDW07930.1"/>
    </source>
</evidence>
<keyword evidence="2" id="KW-1185">Reference proteome</keyword>
<dbReference type="Proteomes" id="UP000469011">
    <property type="component" value="Unassembled WGS sequence"/>
</dbReference>
<dbReference type="RefSeq" id="WP_163466382.1">
    <property type="nucleotide sequence ID" value="NZ_JAAAMG010000045.1"/>
</dbReference>
<gene>
    <name evidence="1" type="ORF">GTK09_26395</name>
</gene>
<dbReference type="AlphaFoldDB" id="A0A6N9T9G6"/>
<organism evidence="1 2">
    <name type="scientific">Jiella pacifica</name>
    <dbReference type="NCBI Taxonomy" id="2696469"/>
    <lineage>
        <taxon>Bacteria</taxon>
        <taxon>Pseudomonadati</taxon>
        <taxon>Pseudomonadota</taxon>
        <taxon>Alphaproteobacteria</taxon>
        <taxon>Hyphomicrobiales</taxon>
        <taxon>Aurantimonadaceae</taxon>
        <taxon>Jiella</taxon>
    </lineage>
</organism>
<comment type="caution">
    <text evidence="1">The sequence shown here is derived from an EMBL/GenBank/DDBJ whole genome shotgun (WGS) entry which is preliminary data.</text>
</comment>
<protein>
    <recommendedName>
        <fullName evidence="3">Transposase DDE domain-containing protein</fullName>
    </recommendedName>
</protein>
<sequence>MPLTTDEEMYKWRHLTENFFRKIKGFKQISMRADRTDTSFTSFIYITAAVSQSR</sequence>